<dbReference type="PROSITE" id="PS50109">
    <property type="entry name" value="HIS_KIN"/>
    <property type="match status" value="1"/>
</dbReference>
<sequence>MSASSENINDSVLPLLLQNTDQDLFTRLNIGVIYLDEHNRVLCSNKVLSDLTGFTAEDILSPEHTEPDFSSREDYASLRDFFLSSQPLGKNGKSRKFRLADKHGNLKCLMCDVFSFPDKCKSKCGKICIIRADASQYTYENDYSFDEDKIENMYLREKVLSKLGEKALSCNNINILMDYALKTAAQALNVKFSLIMELLQDGKFLMRYGYGFSEWCVGSALVDKDLGSPSGYTALIGKPLVVDDMRTEDRFFIPRFLHEHNIVSSVTVIIGDRSYMYGVMCIHTDKQRKFTEHDVNFLQSVANILAEKIKLRDSFKSLELYRNLINQSSDYIMVLNAVTKKFIYVSDKVFQDLGFTEAEMLDQDIFDPGCFINGHDMHELIGNVAEDGDLVVEFELLAKNGLLIPVEISFSFVEDEGIAYIVLIGRDISERRILEHAIKERAKQLEYSNEIKNMFADVTSHDLIGSISLIEGFAAYLEELETDDEKKHLLGHVVSSTAKLKKTIDSAAVFAKLNCASDMSIEELDLRLLYYSALERLLSKVSEKAINVEFDCPRQCDAHINPIIEEVFYNLLSNAIKYSPDSGTINVAIKQEVSKWKVSISDEGPGISDEDKIKIFDRFRRADTSHKSGHGLGLAISRMALKCHGEDIHVEDNCTGVGTTFWFTVTVAGMSES</sequence>
<evidence type="ECO:0000256" key="5">
    <source>
        <dbReference type="ARBA" id="ARBA00022692"/>
    </source>
</evidence>
<dbReference type="EMBL" id="AZAJ01000001">
    <property type="protein sequence ID" value="ETA68918.1"/>
    <property type="molecule type" value="Genomic_DNA"/>
</dbReference>
<dbReference type="Gene3D" id="3.30.565.10">
    <property type="entry name" value="Histidine kinase-like ATPase, C-terminal domain"/>
    <property type="match status" value="1"/>
</dbReference>
<evidence type="ECO:0000313" key="15">
    <source>
        <dbReference type="EMBL" id="ETA68918.1"/>
    </source>
</evidence>
<keyword evidence="8" id="KW-0067">ATP-binding</keyword>
<keyword evidence="4" id="KW-0808">Transferase</keyword>
<evidence type="ECO:0000259" key="12">
    <source>
        <dbReference type="PROSITE" id="PS50109"/>
    </source>
</evidence>
<keyword evidence="7" id="KW-0418">Kinase</keyword>
<dbReference type="InterPro" id="IPR001610">
    <property type="entry name" value="PAC"/>
</dbReference>
<dbReference type="SMART" id="SM00387">
    <property type="entry name" value="HATPase_c"/>
    <property type="match status" value="1"/>
</dbReference>
<evidence type="ECO:0000259" key="14">
    <source>
        <dbReference type="PROSITE" id="PS50113"/>
    </source>
</evidence>
<dbReference type="STRING" id="1090322.MettiDRAFT_2407"/>
<dbReference type="InterPro" id="IPR036097">
    <property type="entry name" value="HisK_dim/P_sf"/>
</dbReference>
<organism evidence="15 16">
    <name type="scientific">Methanolobus tindarius DSM 2278</name>
    <dbReference type="NCBI Taxonomy" id="1090322"/>
    <lineage>
        <taxon>Archaea</taxon>
        <taxon>Methanobacteriati</taxon>
        <taxon>Methanobacteriota</taxon>
        <taxon>Stenosarchaea group</taxon>
        <taxon>Methanomicrobia</taxon>
        <taxon>Methanosarcinales</taxon>
        <taxon>Methanosarcinaceae</taxon>
        <taxon>Methanolobus</taxon>
    </lineage>
</organism>
<evidence type="ECO:0000256" key="3">
    <source>
        <dbReference type="ARBA" id="ARBA00012438"/>
    </source>
</evidence>
<dbReference type="SUPFAM" id="SSF55874">
    <property type="entry name" value="ATPase domain of HSP90 chaperone/DNA topoisomerase II/histidine kinase"/>
    <property type="match status" value="1"/>
</dbReference>
<dbReference type="Pfam" id="PF02518">
    <property type="entry name" value="HATPase_c"/>
    <property type="match status" value="1"/>
</dbReference>
<accession>W9DSY9</accession>
<evidence type="ECO:0000256" key="6">
    <source>
        <dbReference type="ARBA" id="ARBA00022741"/>
    </source>
</evidence>
<dbReference type="Pfam" id="PF01590">
    <property type="entry name" value="GAF"/>
    <property type="match status" value="1"/>
</dbReference>
<dbReference type="InterPro" id="IPR000014">
    <property type="entry name" value="PAS"/>
</dbReference>
<dbReference type="GO" id="GO:0005524">
    <property type="term" value="F:ATP binding"/>
    <property type="evidence" value="ECO:0007669"/>
    <property type="project" value="UniProtKB-KW"/>
</dbReference>
<name>W9DSY9_METTI</name>
<dbReference type="SMART" id="SM00086">
    <property type="entry name" value="PAC"/>
    <property type="match status" value="1"/>
</dbReference>
<dbReference type="InterPro" id="IPR036890">
    <property type="entry name" value="HATPase_C_sf"/>
</dbReference>
<comment type="catalytic activity">
    <reaction evidence="1">
        <text>ATP + protein L-histidine = ADP + protein N-phospho-L-histidine.</text>
        <dbReference type="EC" id="2.7.13.3"/>
    </reaction>
</comment>
<dbReference type="InterPro" id="IPR005467">
    <property type="entry name" value="His_kinase_dom"/>
</dbReference>
<dbReference type="Gene3D" id="1.10.287.130">
    <property type="match status" value="1"/>
</dbReference>
<dbReference type="EC" id="2.7.13.3" evidence="3"/>
<evidence type="ECO:0000256" key="11">
    <source>
        <dbReference type="ARBA" id="ARBA00023136"/>
    </source>
</evidence>
<dbReference type="Proteomes" id="UP000019483">
    <property type="component" value="Unassembled WGS sequence"/>
</dbReference>
<dbReference type="PANTHER" id="PTHR42878:SF7">
    <property type="entry name" value="SENSOR HISTIDINE KINASE GLRK"/>
    <property type="match status" value="1"/>
</dbReference>
<keyword evidence="16" id="KW-1185">Reference proteome</keyword>
<dbReference type="Gene3D" id="3.30.450.40">
    <property type="match status" value="1"/>
</dbReference>
<feature type="domain" description="PAC" evidence="14">
    <location>
        <begin position="390"/>
        <end position="440"/>
    </location>
</feature>
<evidence type="ECO:0000256" key="7">
    <source>
        <dbReference type="ARBA" id="ARBA00022777"/>
    </source>
</evidence>
<comment type="subcellular location">
    <subcellularLocation>
        <location evidence="2">Membrane</location>
        <topology evidence="2">Multi-pass membrane protein</topology>
    </subcellularLocation>
</comment>
<dbReference type="SUPFAM" id="SSF55785">
    <property type="entry name" value="PYP-like sensor domain (PAS domain)"/>
    <property type="match status" value="2"/>
</dbReference>
<dbReference type="GO" id="GO:0000155">
    <property type="term" value="F:phosphorelay sensor kinase activity"/>
    <property type="evidence" value="ECO:0007669"/>
    <property type="project" value="InterPro"/>
</dbReference>
<dbReference type="NCBIfam" id="TIGR00229">
    <property type="entry name" value="sensory_box"/>
    <property type="match status" value="1"/>
</dbReference>
<gene>
    <name evidence="15" type="ORF">MettiDRAFT_2407</name>
</gene>
<dbReference type="Gene3D" id="3.30.450.20">
    <property type="entry name" value="PAS domain"/>
    <property type="match status" value="1"/>
</dbReference>
<dbReference type="InterPro" id="IPR029016">
    <property type="entry name" value="GAF-like_dom_sf"/>
</dbReference>
<dbReference type="OrthoDB" id="8127at2157"/>
<evidence type="ECO:0000256" key="10">
    <source>
        <dbReference type="ARBA" id="ARBA00023012"/>
    </source>
</evidence>
<dbReference type="InterPro" id="IPR003594">
    <property type="entry name" value="HATPase_dom"/>
</dbReference>
<dbReference type="PROSITE" id="PS50113">
    <property type="entry name" value="PAC"/>
    <property type="match status" value="1"/>
</dbReference>
<evidence type="ECO:0000256" key="1">
    <source>
        <dbReference type="ARBA" id="ARBA00000085"/>
    </source>
</evidence>
<keyword evidence="10" id="KW-0902">Two-component regulatory system</keyword>
<evidence type="ECO:0000256" key="9">
    <source>
        <dbReference type="ARBA" id="ARBA00022989"/>
    </source>
</evidence>
<dbReference type="CDD" id="cd00130">
    <property type="entry name" value="PAS"/>
    <property type="match status" value="1"/>
</dbReference>
<dbReference type="PROSITE" id="PS50112">
    <property type="entry name" value="PAS"/>
    <property type="match status" value="1"/>
</dbReference>
<keyword evidence="5" id="KW-0812">Transmembrane</keyword>
<dbReference type="GO" id="GO:0000156">
    <property type="term" value="F:phosphorelay response regulator activity"/>
    <property type="evidence" value="ECO:0007669"/>
    <property type="project" value="TreeGrafter"/>
</dbReference>
<dbReference type="RefSeq" id="WP_023846052.1">
    <property type="nucleotide sequence ID" value="NZ_AZAJ01000001.1"/>
</dbReference>
<evidence type="ECO:0000259" key="13">
    <source>
        <dbReference type="PROSITE" id="PS50112"/>
    </source>
</evidence>
<reference evidence="15 16" key="1">
    <citation type="submission" date="2013-08" db="EMBL/GenBank/DDBJ databases">
        <authorList>
            <consortium name="DOE Joint Genome Institute"/>
            <person name="Eisen J."/>
            <person name="Huntemann M."/>
            <person name="Han J."/>
            <person name="Chen A."/>
            <person name="Kyrpides N."/>
            <person name="Mavromatis K."/>
            <person name="Markowitz V."/>
            <person name="Palaniappan K."/>
            <person name="Ivanova N."/>
            <person name="Schaumberg A."/>
            <person name="Pati A."/>
            <person name="Liolios K."/>
            <person name="Nordberg H.P."/>
            <person name="Cantor M.N."/>
            <person name="Hua S.X."/>
            <person name="Woyke T."/>
        </authorList>
    </citation>
    <scope>NUCLEOTIDE SEQUENCE [LARGE SCALE GENOMIC DNA]</scope>
    <source>
        <strain evidence="15 16">DSM 2278</strain>
    </source>
</reference>
<dbReference type="InterPro" id="IPR004358">
    <property type="entry name" value="Sig_transdc_His_kin-like_C"/>
</dbReference>
<dbReference type="CDD" id="cd00075">
    <property type="entry name" value="HATPase"/>
    <property type="match status" value="1"/>
</dbReference>
<protein>
    <recommendedName>
        <fullName evidence="3">histidine kinase</fullName>
        <ecNumber evidence="3">2.7.13.3</ecNumber>
    </recommendedName>
</protein>
<feature type="domain" description="Histidine kinase" evidence="12">
    <location>
        <begin position="458"/>
        <end position="669"/>
    </location>
</feature>
<keyword evidence="9" id="KW-1133">Transmembrane helix</keyword>
<dbReference type="InterPro" id="IPR000700">
    <property type="entry name" value="PAS-assoc_C"/>
</dbReference>
<evidence type="ECO:0000256" key="2">
    <source>
        <dbReference type="ARBA" id="ARBA00004141"/>
    </source>
</evidence>
<dbReference type="Pfam" id="PF13426">
    <property type="entry name" value="PAS_9"/>
    <property type="match status" value="1"/>
</dbReference>
<dbReference type="SUPFAM" id="SSF47384">
    <property type="entry name" value="Homodimeric domain of signal transducing histidine kinase"/>
    <property type="match status" value="1"/>
</dbReference>
<keyword evidence="6" id="KW-0547">Nucleotide-binding</keyword>
<dbReference type="AlphaFoldDB" id="W9DSY9"/>
<comment type="caution">
    <text evidence="15">The sequence shown here is derived from an EMBL/GenBank/DDBJ whole genome shotgun (WGS) entry which is preliminary data.</text>
</comment>
<keyword evidence="11" id="KW-0472">Membrane</keyword>
<evidence type="ECO:0000313" key="16">
    <source>
        <dbReference type="Proteomes" id="UP000019483"/>
    </source>
</evidence>
<dbReference type="GO" id="GO:0007234">
    <property type="term" value="P:osmosensory signaling via phosphorelay pathway"/>
    <property type="evidence" value="ECO:0007669"/>
    <property type="project" value="TreeGrafter"/>
</dbReference>
<feature type="domain" description="PAS" evidence="13">
    <location>
        <begin position="317"/>
        <end position="366"/>
    </location>
</feature>
<proteinExistence type="predicted"/>
<dbReference type="InterPro" id="IPR050351">
    <property type="entry name" value="BphY/WalK/GraS-like"/>
</dbReference>
<dbReference type="PRINTS" id="PR00344">
    <property type="entry name" value="BCTRLSENSOR"/>
</dbReference>
<dbReference type="PANTHER" id="PTHR42878">
    <property type="entry name" value="TWO-COMPONENT HISTIDINE KINASE"/>
    <property type="match status" value="1"/>
</dbReference>
<evidence type="ECO:0000256" key="4">
    <source>
        <dbReference type="ARBA" id="ARBA00022679"/>
    </source>
</evidence>
<dbReference type="InterPro" id="IPR035965">
    <property type="entry name" value="PAS-like_dom_sf"/>
</dbReference>
<dbReference type="SMART" id="SM00065">
    <property type="entry name" value="GAF"/>
    <property type="match status" value="1"/>
</dbReference>
<dbReference type="GO" id="GO:0030295">
    <property type="term" value="F:protein kinase activator activity"/>
    <property type="evidence" value="ECO:0007669"/>
    <property type="project" value="TreeGrafter"/>
</dbReference>
<dbReference type="GO" id="GO:0016020">
    <property type="term" value="C:membrane"/>
    <property type="evidence" value="ECO:0007669"/>
    <property type="project" value="UniProtKB-SubCell"/>
</dbReference>
<evidence type="ECO:0000256" key="8">
    <source>
        <dbReference type="ARBA" id="ARBA00022840"/>
    </source>
</evidence>
<dbReference type="SUPFAM" id="SSF55781">
    <property type="entry name" value="GAF domain-like"/>
    <property type="match status" value="1"/>
</dbReference>
<dbReference type="InterPro" id="IPR003018">
    <property type="entry name" value="GAF"/>
</dbReference>